<dbReference type="InterPro" id="IPR001509">
    <property type="entry name" value="Epimerase_deHydtase"/>
</dbReference>
<dbReference type="InterPro" id="IPR036291">
    <property type="entry name" value="NAD(P)-bd_dom_sf"/>
</dbReference>
<dbReference type="EMBL" id="UINC01181229">
    <property type="protein sequence ID" value="SVD90816.1"/>
    <property type="molecule type" value="Genomic_DNA"/>
</dbReference>
<dbReference type="AlphaFoldDB" id="A0A382Z5N4"/>
<feature type="non-terminal residue" evidence="4">
    <location>
        <position position="175"/>
    </location>
</feature>
<dbReference type="Gene3D" id="3.40.50.720">
    <property type="entry name" value="NAD(P)-binding Rossmann-like Domain"/>
    <property type="match status" value="1"/>
</dbReference>
<name>A0A382Z5N4_9ZZZZ</name>
<accession>A0A382Z5N4</accession>
<feature type="region of interest" description="Disordered" evidence="2">
    <location>
        <begin position="128"/>
        <end position="159"/>
    </location>
</feature>
<gene>
    <name evidence="4" type="ORF">METZ01_LOCUS443670</name>
</gene>
<feature type="domain" description="NAD-dependent epimerase/dehydratase" evidence="3">
    <location>
        <begin position="6"/>
        <end position="134"/>
    </location>
</feature>
<dbReference type="PANTHER" id="PTHR43000">
    <property type="entry name" value="DTDP-D-GLUCOSE 4,6-DEHYDRATASE-RELATED"/>
    <property type="match status" value="1"/>
</dbReference>
<evidence type="ECO:0000259" key="3">
    <source>
        <dbReference type="Pfam" id="PF01370"/>
    </source>
</evidence>
<protein>
    <recommendedName>
        <fullName evidence="3">NAD-dependent epimerase/dehydratase domain-containing protein</fullName>
    </recommendedName>
</protein>
<proteinExistence type="inferred from homology"/>
<dbReference type="Pfam" id="PF01370">
    <property type="entry name" value="Epimerase"/>
    <property type="match status" value="1"/>
</dbReference>
<evidence type="ECO:0000256" key="1">
    <source>
        <dbReference type="ARBA" id="ARBA00007637"/>
    </source>
</evidence>
<evidence type="ECO:0000313" key="4">
    <source>
        <dbReference type="EMBL" id="SVD90816.1"/>
    </source>
</evidence>
<dbReference type="SUPFAM" id="SSF51735">
    <property type="entry name" value="NAD(P)-binding Rossmann-fold domains"/>
    <property type="match status" value="1"/>
</dbReference>
<evidence type="ECO:0000256" key="2">
    <source>
        <dbReference type="SAM" id="MobiDB-lite"/>
    </source>
</evidence>
<sequence>MPAKKVMITGVSGIVGSSAYMQMRQFPECYELYGLGRRRVLSNRVKDARDIDLPEDRHYVGDIADFDAVRQAVDGMDVVVHMAADPSGGDWESVLRNNIVGAYNVFEVCRQTGVKRIVAASTIQVSDGHREQEPYNNVNQGHLEPLPAGTPMIGPNVPAEPRNLYASSKVFNESL</sequence>
<comment type="similarity">
    <text evidence="1">Belongs to the NAD(P)-dependent epimerase/dehydratase family.</text>
</comment>
<organism evidence="4">
    <name type="scientific">marine metagenome</name>
    <dbReference type="NCBI Taxonomy" id="408172"/>
    <lineage>
        <taxon>unclassified sequences</taxon>
        <taxon>metagenomes</taxon>
        <taxon>ecological metagenomes</taxon>
    </lineage>
</organism>
<reference evidence="4" key="1">
    <citation type="submission" date="2018-05" db="EMBL/GenBank/DDBJ databases">
        <authorList>
            <person name="Lanie J.A."/>
            <person name="Ng W.-L."/>
            <person name="Kazmierczak K.M."/>
            <person name="Andrzejewski T.M."/>
            <person name="Davidsen T.M."/>
            <person name="Wayne K.J."/>
            <person name="Tettelin H."/>
            <person name="Glass J.I."/>
            <person name="Rusch D."/>
            <person name="Podicherti R."/>
            <person name="Tsui H.-C.T."/>
            <person name="Winkler M.E."/>
        </authorList>
    </citation>
    <scope>NUCLEOTIDE SEQUENCE</scope>
</reference>